<sequence length="289" mass="30539">MNTKLSLSIFAGILASSLGLSSAAQAAGFYFQTNYSTNPSLSGDNRWRGDIMLDSVTFDDQTFSNFSLVNNVNILYNDAFTGGNTGAASADMGRLATIGLSQEDLTNDGAVAALGNQNLGSIIDGEDRGTVSMDLFFETAVNNLLLWERGRNSGMSIQAIDKQGNLLGNLLNLDARQWADAGFRMGTMEIGNSVQNVGSIGISLEDLGLSSLIHGVRVVAKGNSFFNNNVSLDDLGLLESTGKNAAFYNGPDFKVVGLKTSVPEPTMVIGLGAVAFGVLTTRRKRANNA</sequence>
<accession>A0ABT3L2E4</accession>
<dbReference type="NCBIfam" id="TIGR02595">
    <property type="entry name" value="PEP_CTERM"/>
    <property type="match status" value="1"/>
</dbReference>
<feature type="signal peptide" evidence="1">
    <location>
        <begin position="1"/>
        <end position="26"/>
    </location>
</feature>
<dbReference type="EMBL" id="JAIHOM010000018">
    <property type="protein sequence ID" value="MCW6035675.1"/>
    <property type="molecule type" value="Genomic_DNA"/>
</dbReference>
<feature type="chain" id="PRO_5046350163" evidence="1">
    <location>
        <begin position="27"/>
        <end position="289"/>
    </location>
</feature>
<evidence type="ECO:0000256" key="1">
    <source>
        <dbReference type="SAM" id="SignalP"/>
    </source>
</evidence>
<dbReference type="RefSeq" id="WP_265263386.1">
    <property type="nucleotide sequence ID" value="NZ_JAIHOM010000018.1"/>
</dbReference>
<protein>
    <submittedName>
        <fullName evidence="2">PEP-CTERM sorting domain-containing protein</fullName>
    </submittedName>
</protein>
<gene>
    <name evidence="2" type="ORF">K4A83_05235</name>
</gene>
<reference evidence="2 3" key="1">
    <citation type="submission" date="2021-08" db="EMBL/GenBank/DDBJ databases">
        <title>Draft genome sequence of Spirulina subsalsa with high tolerance to salinity and hype-accumulation of phycocyanin.</title>
        <authorList>
            <person name="Pei H."/>
            <person name="Jiang L."/>
        </authorList>
    </citation>
    <scope>NUCLEOTIDE SEQUENCE [LARGE SCALE GENOMIC DNA]</scope>
    <source>
        <strain evidence="2 3">FACHB-351</strain>
    </source>
</reference>
<comment type="caution">
    <text evidence="2">The sequence shown here is derived from an EMBL/GenBank/DDBJ whole genome shotgun (WGS) entry which is preliminary data.</text>
</comment>
<dbReference type="Proteomes" id="UP001526426">
    <property type="component" value="Unassembled WGS sequence"/>
</dbReference>
<name>A0ABT3L2E4_9CYAN</name>
<organism evidence="2 3">
    <name type="scientific">Spirulina subsalsa FACHB-351</name>
    <dbReference type="NCBI Taxonomy" id="234711"/>
    <lineage>
        <taxon>Bacteria</taxon>
        <taxon>Bacillati</taxon>
        <taxon>Cyanobacteriota</taxon>
        <taxon>Cyanophyceae</taxon>
        <taxon>Spirulinales</taxon>
        <taxon>Spirulinaceae</taxon>
        <taxon>Spirulina</taxon>
    </lineage>
</organism>
<keyword evidence="1" id="KW-0732">Signal</keyword>
<evidence type="ECO:0000313" key="2">
    <source>
        <dbReference type="EMBL" id="MCW6035675.1"/>
    </source>
</evidence>
<dbReference type="InterPro" id="IPR013424">
    <property type="entry name" value="Ice-binding_C"/>
</dbReference>
<dbReference type="NCBIfam" id="NF041929">
    <property type="entry name" value="Xrt_dep_XDP2"/>
    <property type="match status" value="1"/>
</dbReference>
<proteinExistence type="predicted"/>
<keyword evidence="3" id="KW-1185">Reference proteome</keyword>
<evidence type="ECO:0000313" key="3">
    <source>
        <dbReference type="Proteomes" id="UP001526426"/>
    </source>
</evidence>